<comment type="caution">
    <text evidence="12">The sequence shown here is derived from an EMBL/GenBank/DDBJ whole genome shotgun (WGS) entry which is preliminary data.</text>
</comment>
<feature type="transmembrane region" description="Helical" evidence="10">
    <location>
        <begin position="199"/>
        <end position="222"/>
    </location>
</feature>
<feature type="compositionally biased region" description="Polar residues" evidence="9">
    <location>
        <begin position="314"/>
        <end position="331"/>
    </location>
</feature>
<evidence type="ECO:0000313" key="12">
    <source>
        <dbReference type="EMBL" id="GIQ87238.1"/>
    </source>
</evidence>
<evidence type="ECO:0000259" key="11">
    <source>
        <dbReference type="PROSITE" id="PS50011"/>
    </source>
</evidence>
<dbReference type="InterPro" id="IPR000719">
    <property type="entry name" value="Prot_kinase_dom"/>
</dbReference>
<dbReference type="InterPro" id="IPR011009">
    <property type="entry name" value="Kinase-like_dom_sf"/>
</dbReference>
<evidence type="ECO:0000256" key="9">
    <source>
        <dbReference type="SAM" id="MobiDB-lite"/>
    </source>
</evidence>
<reference evidence="12 13" key="1">
    <citation type="journal article" date="2018" name="PLoS ONE">
        <title>The draft genome of Kipferlia bialata reveals reductive genome evolution in fornicate parasites.</title>
        <authorList>
            <person name="Tanifuji G."/>
            <person name="Takabayashi S."/>
            <person name="Kume K."/>
            <person name="Takagi M."/>
            <person name="Nakayama T."/>
            <person name="Kamikawa R."/>
            <person name="Inagaki Y."/>
            <person name="Hashimoto T."/>
        </authorList>
    </citation>
    <scope>NUCLEOTIDE SEQUENCE [LARGE SCALE GENOMIC DNA]</scope>
    <source>
        <strain evidence="12">NY0173</strain>
    </source>
</reference>
<dbReference type="PROSITE" id="PS50011">
    <property type="entry name" value="PROTEIN_KINASE_DOM"/>
    <property type="match status" value="1"/>
</dbReference>
<comment type="catalytic activity">
    <reaction evidence="8">
        <text>L-seryl-[protein] + ATP = O-phospho-L-seryl-[protein] + ADP + H(+)</text>
        <dbReference type="Rhea" id="RHEA:17989"/>
        <dbReference type="Rhea" id="RHEA-COMP:9863"/>
        <dbReference type="Rhea" id="RHEA-COMP:11604"/>
        <dbReference type="ChEBI" id="CHEBI:15378"/>
        <dbReference type="ChEBI" id="CHEBI:29999"/>
        <dbReference type="ChEBI" id="CHEBI:30616"/>
        <dbReference type="ChEBI" id="CHEBI:83421"/>
        <dbReference type="ChEBI" id="CHEBI:456216"/>
        <dbReference type="EC" id="2.7.11.1"/>
    </reaction>
</comment>
<evidence type="ECO:0000256" key="6">
    <source>
        <dbReference type="ARBA" id="ARBA00022840"/>
    </source>
</evidence>
<keyword evidence="10" id="KW-0812">Transmembrane</keyword>
<dbReference type="OrthoDB" id="5966500at2759"/>
<keyword evidence="2" id="KW-0723">Serine/threonine-protein kinase</keyword>
<evidence type="ECO:0000256" key="4">
    <source>
        <dbReference type="ARBA" id="ARBA00022741"/>
    </source>
</evidence>
<organism evidence="12 13">
    <name type="scientific">Kipferlia bialata</name>
    <dbReference type="NCBI Taxonomy" id="797122"/>
    <lineage>
        <taxon>Eukaryota</taxon>
        <taxon>Metamonada</taxon>
        <taxon>Carpediemonas-like organisms</taxon>
        <taxon>Kipferlia</taxon>
    </lineage>
</organism>
<evidence type="ECO:0000313" key="13">
    <source>
        <dbReference type="Proteomes" id="UP000265618"/>
    </source>
</evidence>
<protein>
    <recommendedName>
        <fullName evidence="1">non-specific serine/threonine protein kinase</fullName>
        <ecNumber evidence="1">2.7.11.1</ecNumber>
    </recommendedName>
</protein>
<accession>A0A9K3GLD2</accession>
<dbReference type="GO" id="GO:0005524">
    <property type="term" value="F:ATP binding"/>
    <property type="evidence" value="ECO:0007669"/>
    <property type="project" value="UniProtKB-KW"/>
</dbReference>
<keyword evidence="10" id="KW-1133">Transmembrane helix</keyword>
<dbReference type="GO" id="GO:0004674">
    <property type="term" value="F:protein serine/threonine kinase activity"/>
    <property type="evidence" value="ECO:0007669"/>
    <property type="project" value="UniProtKB-KW"/>
</dbReference>
<feature type="non-terminal residue" evidence="12">
    <location>
        <position position="649"/>
    </location>
</feature>
<gene>
    <name evidence="12" type="ORF">KIPB_009237</name>
</gene>
<evidence type="ECO:0000256" key="3">
    <source>
        <dbReference type="ARBA" id="ARBA00022679"/>
    </source>
</evidence>
<comment type="catalytic activity">
    <reaction evidence="7">
        <text>L-threonyl-[protein] + ATP = O-phospho-L-threonyl-[protein] + ADP + H(+)</text>
        <dbReference type="Rhea" id="RHEA:46608"/>
        <dbReference type="Rhea" id="RHEA-COMP:11060"/>
        <dbReference type="Rhea" id="RHEA-COMP:11605"/>
        <dbReference type="ChEBI" id="CHEBI:15378"/>
        <dbReference type="ChEBI" id="CHEBI:30013"/>
        <dbReference type="ChEBI" id="CHEBI:30616"/>
        <dbReference type="ChEBI" id="CHEBI:61977"/>
        <dbReference type="ChEBI" id="CHEBI:456216"/>
        <dbReference type="EC" id="2.7.11.1"/>
    </reaction>
</comment>
<dbReference type="PANTHER" id="PTHR43671:SF98">
    <property type="entry name" value="SERINE_THREONINE-PROTEIN KINASE NEK11"/>
    <property type="match status" value="1"/>
</dbReference>
<proteinExistence type="predicted"/>
<keyword evidence="13" id="KW-1185">Reference proteome</keyword>
<evidence type="ECO:0000256" key="1">
    <source>
        <dbReference type="ARBA" id="ARBA00012513"/>
    </source>
</evidence>
<dbReference type="AlphaFoldDB" id="A0A9K3GLD2"/>
<evidence type="ECO:0000256" key="5">
    <source>
        <dbReference type="ARBA" id="ARBA00022777"/>
    </source>
</evidence>
<feature type="region of interest" description="Disordered" evidence="9">
    <location>
        <begin position="1"/>
        <end position="23"/>
    </location>
</feature>
<evidence type="ECO:0000256" key="2">
    <source>
        <dbReference type="ARBA" id="ARBA00022527"/>
    </source>
</evidence>
<keyword evidence="4" id="KW-0547">Nucleotide-binding</keyword>
<evidence type="ECO:0000256" key="8">
    <source>
        <dbReference type="ARBA" id="ARBA00048679"/>
    </source>
</evidence>
<dbReference type="SMART" id="SM00220">
    <property type="entry name" value="S_TKc"/>
    <property type="match status" value="1"/>
</dbReference>
<evidence type="ECO:0000256" key="7">
    <source>
        <dbReference type="ARBA" id="ARBA00047899"/>
    </source>
</evidence>
<dbReference type="Gene3D" id="1.10.510.10">
    <property type="entry name" value="Transferase(Phosphotransferase) domain 1"/>
    <property type="match status" value="1"/>
</dbReference>
<keyword evidence="10" id="KW-0472">Membrane</keyword>
<keyword evidence="3" id="KW-0808">Transferase</keyword>
<dbReference type="InterPro" id="IPR050660">
    <property type="entry name" value="NEK_Ser/Thr_kinase"/>
</dbReference>
<dbReference type="PANTHER" id="PTHR43671">
    <property type="entry name" value="SERINE/THREONINE-PROTEIN KINASE NEK"/>
    <property type="match status" value="1"/>
</dbReference>
<feature type="domain" description="Protein kinase" evidence="11">
    <location>
        <begin position="340"/>
        <end position="647"/>
    </location>
</feature>
<keyword evidence="6" id="KW-0067">ATP-binding</keyword>
<dbReference type="Proteomes" id="UP000265618">
    <property type="component" value="Unassembled WGS sequence"/>
</dbReference>
<dbReference type="Pfam" id="PF00069">
    <property type="entry name" value="Pkinase"/>
    <property type="match status" value="1"/>
</dbReference>
<dbReference type="EMBL" id="BDIP01003078">
    <property type="protein sequence ID" value="GIQ87238.1"/>
    <property type="molecule type" value="Genomic_DNA"/>
</dbReference>
<feature type="compositionally biased region" description="Polar residues" evidence="9">
    <location>
        <begin position="289"/>
        <end position="305"/>
    </location>
</feature>
<sequence>TFNGGSSYGKGAKPCTTDGASPASTISSSVDLASLTPSCGGGGGGTDSIGGRGGGLVVLLADTSVTLYGRVDASGASGTSTIYSGSVYGGGSGAGGVVYVGSPVLRGTGSILAPGGDSVSGGGKGSGAGGGGLIILDISTSDISSGLTVSVAGGSSDSADCISDKAEAGTVLRQGAVSCGTWLTESSTTSGCIPTTLDYILVASVLGLATVLTCFFCIRHLVRKARANKKSVDREDSMEHLPASRSMSMAPLTRSVSLLGLSNPATIGIGSMSNPATIGRSVSSVPFESAHASLSRSPSTLQRMPSQMGDRSMSRSPTFLGNTPLSMTMSSAGLGHPSLTRNNSLLGRSASGLNLGDTDTTYIPALMSVLNKGTVMAGLDPHLLLCERGCAWDSDAHPQMIPVTSQEGQAFTAVVYDVALRPRHIEDLDTLVLKSTLVQHESILPTLDFSVMDTQVVLYVPRLSQATPSLSALPPSDRIKYACVILASVAKGVSLMHSQEMVHGCLSPTTVLLHDRRGAMLDMGVSRLVEEITHPDELYLGTPGYVAPELLDEMPSPASDVYALGSLMAYLFGADLSPGISSQTHLAEALAGEEYVPSQLDGGLFAERKGSGIRNLISDCWLPDPAARPSAAMVAKVMQSLADMRFMRR</sequence>
<name>A0A9K3GLD2_9EUKA</name>
<feature type="region of interest" description="Disordered" evidence="9">
    <location>
        <begin position="289"/>
        <end position="336"/>
    </location>
</feature>
<keyword evidence="5" id="KW-0418">Kinase</keyword>
<dbReference type="EC" id="2.7.11.1" evidence="1"/>
<dbReference type="SUPFAM" id="SSF56112">
    <property type="entry name" value="Protein kinase-like (PK-like)"/>
    <property type="match status" value="1"/>
</dbReference>
<evidence type="ECO:0000256" key="10">
    <source>
        <dbReference type="SAM" id="Phobius"/>
    </source>
</evidence>